<proteinExistence type="inferred from homology"/>
<reference evidence="4" key="1">
    <citation type="submission" date="2020-08" db="EMBL/GenBank/DDBJ databases">
        <title>Genome public.</title>
        <authorList>
            <person name="Liu C."/>
            <person name="Sun Q."/>
        </authorList>
    </citation>
    <scope>NUCLEOTIDE SEQUENCE</scope>
    <source>
        <strain evidence="4">BX12</strain>
    </source>
</reference>
<dbReference type="GO" id="GO:0051604">
    <property type="term" value="P:protein maturation"/>
    <property type="evidence" value="ECO:0007669"/>
    <property type="project" value="TreeGrafter"/>
</dbReference>
<dbReference type="Pfam" id="PF02769">
    <property type="entry name" value="AIRS_C"/>
    <property type="match status" value="1"/>
</dbReference>
<dbReference type="SUPFAM" id="SSF55326">
    <property type="entry name" value="PurM N-terminal domain-like"/>
    <property type="match status" value="1"/>
</dbReference>
<dbReference type="CDD" id="cd06061">
    <property type="entry name" value="PurM-like1"/>
    <property type="match status" value="1"/>
</dbReference>
<keyword evidence="5" id="KW-1185">Reference proteome</keyword>
<evidence type="ECO:0000313" key="5">
    <source>
        <dbReference type="Proteomes" id="UP000602647"/>
    </source>
</evidence>
<protein>
    <submittedName>
        <fullName evidence="4">AIR synthase</fullName>
    </submittedName>
</protein>
<organism evidence="4 5">
    <name type="scientific">Zhenpiania hominis</name>
    <dbReference type="NCBI Taxonomy" id="2763644"/>
    <lineage>
        <taxon>Bacteria</taxon>
        <taxon>Bacillati</taxon>
        <taxon>Bacillota</taxon>
        <taxon>Clostridia</taxon>
        <taxon>Peptostreptococcales</taxon>
        <taxon>Anaerovoracaceae</taxon>
        <taxon>Zhenpiania</taxon>
    </lineage>
</organism>
<dbReference type="Proteomes" id="UP000602647">
    <property type="component" value="Unassembled WGS sequence"/>
</dbReference>
<sequence>MLKTGKLDSDLLEKIVFNNIKFRRPEVLTRPGIGEDCAVVDFGSYECIMSTDPITAAISEIGRLSIHISCNDIASNGIQPLGIMLAVMLPEGTTEEEIEEMMRQAGEASEELGVEIIGGHTEITPAVTKPVIVSTAVGRGEKWASQHTENMKPGDYIMMTKYAGLEGSGVIACDFEEQLREILTREEIEEAKGLLNQVSVVKEGVAAGKVGTHGMHDVTEGGVLGAVWEMCQVAGTGACLQVDQIPLKPVTKKICDYFDIDYLRLISSGCMIIMTPPDKKEEMEAAMEKAGVKLSCIGVIKEASEGIRMEIDGESMEIAPPASDELYKVVGH</sequence>
<dbReference type="AlphaFoldDB" id="A0A923NMK0"/>
<feature type="domain" description="PurM-like C-terminal" evidence="3">
    <location>
        <begin position="152"/>
        <end position="304"/>
    </location>
</feature>
<dbReference type="Gene3D" id="3.90.650.10">
    <property type="entry name" value="PurM-like C-terminal domain"/>
    <property type="match status" value="1"/>
</dbReference>
<dbReference type="PANTHER" id="PTHR30303">
    <property type="entry name" value="HYDROGENASE ISOENZYMES FORMATION PROTEIN HYPE"/>
    <property type="match status" value="1"/>
</dbReference>
<dbReference type="PANTHER" id="PTHR30303:SF4">
    <property type="entry name" value="HYDROGENASE EXPRESSION_FORMATION PROTEIN HYPE"/>
    <property type="match status" value="1"/>
</dbReference>
<dbReference type="InterPro" id="IPR010918">
    <property type="entry name" value="PurM-like_C_dom"/>
</dbReference>
<feature type="domain" description="PurM-like N-terminal" evidence="2">
    <location>
        <begin position="34"/>
        <end position="139"/>
    </location>
</feature>
<dbReference type="RefSeq" id="WP_187301980.1">
    <property type="nucleotide sequence ID" value="NZ_CBCTON010000004.1"/>
</dbReference>
<evidence type="ECO:0000259" key="3">
    <source>
        <dbReference type="Pfam" id="PF02769"/>
    </source>
</evidence>
<dbReference type="SUPFAM" id="SSF56042">
    <property type="entry name" value="PurM C-terminal domain-like"/>
    <property type="match status" value="1"/>
</dbReference>
<evidence type="ECO:0000256" key="1">
    <source>
        <dbReference type="ARBA" id="ARBA00006243"/>
    </source>
</evidence>
<dbReference type="InterPro" id="IPR036921">
    <property type="entry name" value="PurM-like_N_sf"/>
</dbReference>
<dbReference type="InterPro" id="IPR036676">
    <property type="entry name" value="PurM-like_C_sf"/>
</dbReference>
<comment type="similarity">
    <text evidence="1">Belongs to the HypE family.</text>
</comment>
<dbReference type="Pfam" id="PF00586">
    <property type="entry name" value="AIRS"/>
    <property type="match status" value="1"/>
</dbReference>
<name>A0A923NMK0_9FIRM</name>
<comment type="caution">
    <text evidence="4">The sequence shown here is derived from an EMBL/GenBank/DDBJ whole genome shotgun (WGS) entry which is preliminary data.</text>
</comment>
<dbReference type="InterPro" id="IPR016188">
    <property type="entry name" value="PurM-like_N"/>
</dbReference>
<gene>
    <name evidence="4" type="ORF">H9L42_03055</name>
</gene>
<dbReference type="PIRSF" id="PIRSF005644">
    <property type="entry name" value="Hdrgns_mtr_HypE"/>
    <property type="match status" value="1"/>
</dbReference>
<dbReference type="Gene3D" id="3.30.1330.10">
    <property type="entry name" value="PurM-like, N-terminal domain"/>
    <property type="match status" value="1"/>
</dbReference>
<dbReference type="EMBL" id="JACRYT010000002">
    <property type="protein sequence ID" value="MBC6678803.1"/>
    <property type="molecule type" value="Genomic_DNA"/>
</dbReference>
<accession>A0A923NMK0</accession>
<evidence type="ECO:0000313" key="4">
    <source>
        <dbReference type="EMBL" id="MBC6678803.1"/>
    </source>
</evidence>
<evidence type="ECO:0000259" key="2">
    <source>
        <dbReference type="Pfam" id="PF00586"/>
    </source>
</evidence>
<dbReference type="InterPro" id="IPR011854">
    <property type="entry name" value="HypE"/>
</dbReference>